<evidence type="ECO:0000313" key="2">
    <source>
        <dbReference type="EMBL" id="MCD7451435.1"/>
    </source>
</evidence>
<evidence type="ECO:0000313" key="3">
    <source>
        <dbReference type="Proteomes" id="UP000823775"/>
    </source>
</evidence>
<dbReference type="Proteomes" id="UP000823775">
    <property type="component" value="Unassembled WGS sequence"/>
</dbReference>
<comment type="caution">
    <text evidence="2">The sequence shown here is derived from an EMBL/GenBank/DDBJ whole genome shotgun (WGS) entry which is preliminary data.</text>
</comment>
<accession>A0ABS8RX88</accession>
<feature type="region of interest" description="Disordered" evidence="1">
    <location>
        <begin position="1"/>
        <end position="23"/>
    </location>
</feature>
<gene>
    <name evidence="2" type="ORF">HAX54_011842</name>
</gene>
<name>A0ABS8RX88_DATST</name>
<dbReference type="EMBL" id="JACEIK010000168">
    <property type="protein sequence ID" value="MCD7451435.1"/>
    <property type="molecule type" value="Genomic_DNA"/>
</dbReference>
<evidence type="ECO:0000256" key="1">
    <source>
        <dbReference type="SAM" id="MobiDB-lite"/>
    </source>
</evidence>
<protein>
    <submittedName>
        <fullName evidence="2">Uncharacterized protein</fullName>
    </submittedName>
</protein>
<keyword evidence="3" id="KW-1185">Reference proteome</keyword>
<sequence>MVHRYSDGPSSSPSSHDATHDARTRDPYLVDDIAIETSTPALAKVANMTAWNNTKLTSFIEHILERIKGSIDKDFALVHATIQNLEQRVSALKGIGADDTIATL</sequence>
<organism evidence="2 3">
    <name type="scientific">Datura stramonium</name>
    <name type="common">Jimsonweed</name>
    <name type="synonym">Common thornapple</name>
    <dbReference type="NCBI Taxonomy" id="4076"/>
    <lineage>
        <taxon>Eukaryota</taxon>
        <taxon>Viridiplantae</taxon>
        <taxon>Streptophyta</taxon>
        <taxon>Embryophyta</taxon>
        <taxon>Tracheophyta</taxon>
        <taxon>Spermatophyta</taxon>
        <taxon>Magnoliopsida</taxon>
        <taxon>eudicotyledons</taxon>
        <taxon>Gunneridae</taxon>
        <taxon>Pentapetalae</taxon>
        <taxon>asterids</taxon>
        <taxon>lamiids</taxon>
        <taxon>Solanales</taxon>
        <taxon>Solanaceae</taxon>
        <taxon>Solanoideae</taxon>
        <taxon>Datureae</taxon>
        <taxon>Datura</taxon>
    </lineage>
</organism>
<proteinExistence type="predicted"/>
<reference evidence="2 3" key="1">
    <citation type="journal article" date="2021" name="BMC Genomics">
        <title>Datura genome reveals duplications of psychoactive alkaloid biosynthetic genes and high mutation rate following tissue culture.</title>
        <authorList>
            <person name="Rajewski A."/>
            <person name="Carter-House D."/>
            <person name="Stajich J."/>
            <person name="Litt A."/>
        </authorList>
    </citation>
    <scope>NUCLEOTIDE SEQUENCE [LARGE SCALE GENOMIC DNA]</scope>
    <source>
        <strain evidence="2">AR-01</strain>
    </source>
</reference>